<accession>A0A6G0WAZ1</accession>
<evidence type="ECO:0000256" key="6">
    <source>
        <dbReference type="ARBA" id="ARBA00022824"/>
    </source>
</evidence>
<organism evidence="14 15">
    <name type="scientific">Aphanomyces euteiches</name>
    <dbReference type="NCBI Taxonomy" id="100861"/>
    <lineage>
        <taxon>Eukaryota</taxon>
        <taxon>Sar</taxon>
        <taxon>Stramenopiles</taxon>
        <taxon>Oomycota</taxon>
        <taxon>Saprolegniomycetes</taxon>
        <taxon>Saprolegniales</taxon>
        <taxon>Verrucalvaceae</taxon>
        <taxon>Aphanomyces</taxon>
    </lineage>
</organism>
<evidence type="ECO:0000256" key="8">
    <source>
        <dbReference type="ARBA" id="ARBA00023135"/>
    </source>
</evidence>
<keyword evidence="8 12" id="KW-0733">Signal recognition particle</keyword>
<dbReference type="GO" id="GO:0005786">
    <property type="term" value="C:signal recognition particle, endoplasmic reticulum targeting"/>
    <property type="evidence" value="ECO:0007669"/>
    <property type="project" value="UniProtKB-KW"/>
</dbReference>
<dbReference type="Pfam" id="PF16969">
    <property type="entry name" value="SRP68"/>
    <property type="match status" value="1"/>
</dbReference>
<dbReference type="GO" id="GO:0005829">
    <property type="term" value="C:cytosol"/>
    <property type="evidence" value="ECO:0007669"/>
    <property type="project" value="UniProtKB-ARBA"/>
</dbReference>
<keyword evidence="15" id="KW-1185">Reference proteome</keyword>
<keyword evidence="6" id="KW-0256">Endoplasmic reticulum</keyword>
<gene>
    <name evidence="14" type="ORF">Ae201684_016891</name>
</gene>
<dbReference type="GO" id="GO:0005783">
    <property type="term" value="C:endoplasmic reticulum"/>
    <property type="evidence" value="ECO:0007669"/>
    <property type="project" value="UniProtKB-SubCell"/>
</dbReference>
<dbReference type="PANTHER" id="PTHR12860">
    <property type="entry name" value="SIGNAL RECOGNITION PARTICLE 68 KDA PROTEIN"/>
    <property type="match status" value="1"/>
</dbReference>
<dbReference type="EMBL" id="VJMJ01000271">
    <property type="protein sequence ID" value="KAF0724411.1"/>
    <property type="molecule type" value="Genomic_DNA"/>
</dbReference>
<evidence type="ECO:0000313" key="15">
    <source>
        <dbReference type="Proteomes" id="UP000481153"/>
    </source>
</evidence>
<dbReference type="GO" id="GO:0008312">
    <property type="term" value="F:7S RNA binding"/>
    <property type="evidence" value="ECO:0007669"/>
    <property type="project" value="InterPro"/>
</dbReference>
<dbReference type="GO" id="GO:0005047">
    <property type="term" value="F:signal recognition particle binding"/>
    <property type="evidence" value="ECO:0007669"/>
    <property type="project" value="InterPro"/>
</dbReference>
<evidence type="ECO:0000256" key="10">
    <source>
        <dbReference type="ARBA" id="ARBA00023274"/>
    </source>
</evidence>
<evidence type="ECO:0000256" key="11">
    <source>
        <dbReference type="ARBA" id="ARBA00029498"/>
    </source>
</evidence>
<dbReference type="CDD" id="cd15481">
    <property type="entry name" value="SRP68-RBD"/>
    <property type="match status" value="1"/>
</dbReference>
<evidence type="ECO:0000256" key="1">
    <source>
        <dbReference type="ARBA" id="ARBA00004240"/>
    </source>
</evidence>
<dbReference type="VEuPathDB" id="FungiDB:AeMF1_019169"/>
<dbReference type="AlphaFoldDB" id="A0A6G0WAZ1"/>
<evidence type="ECO:0000256" key="3">
    <source>
        <dbReference type="ARBA" id="ARBA00004604"/>
    </source>
</evidence>
<dbReference type="PIRSF" id="PIRSF038995">
    <property type="entry name" value="SRP68"/>
    <property type="match status" value="1"/>
</dbReference>
<comment type="caution">
    <text evidence="14">The sequence shown here is derived from an EMBL/GenBank/DDBJ whole genome shotgun (WGS) entry which is preliminary data.</text>
</comment>
<dbReference type="GO" id="GO:0005730">
    <property type="term" value="C:nucleolus"/>
    <property type="evidence" value="ECO:0007669"/>
    <property type="project" value="UniProtKB-SubCell"/>
</dbReference>
<protein>
    <recommendedName>
        <fullName evidence="11 12">Signal recognition particle subunit SRP68</fullName>
        <shortName evidence="12">SRP68</shortName>
    </recommendedName>
</protein>
<dbReference type="GO" id="GO:0006614">
    <property type="term" value="P:SRP-dependent cotranslational protein targeting to membrane"/>
    <property type="evidence" value="ECO:0007669"/>
    <property type="project" value="InterPro"/>
</dbReference>
<comment type="function">
    <text evidence="12">Component of the signal recognition particle (SRP) complex, a ribonucleoprotein complex that mediates the cotranslational targeting of secretory and membrane proteins to the endoplasmic reticulum (ER). The SRP complex interacts with the signal sequence in nascent secretory and membrane proteins and directs them to the membrane of the ER.</text>
</comment>
<evidence type="ECO:0000256" key="5">
    <source>
        <dbReference type="ARBA" id="ARBA00022490"/>
    </source>
</evidence>
<proteinExistence type="inferred from homology"/>
<dbReference type="GO" id="GO:0030942">
    <property type="term" value="F:endoplasmic reticulum signal peptide binding"/>
    <property type="evidence" value="ECO:0007669"/>
    <property type="project" value="InterPro"/>
</dbReference>
<dbReference type="Proteomes" id="UP000481153">
    <property type="component" value="Unassembled WGS sequence"/>
</dbReference>
<evidence type="ECO:0000256" key="2">
    <source>
        <dbReference type="ARBA" id="ARBA00004496"/>
    </source>
</evidence>
<name>A0A6G0WAZ1_9STRA</name>
<comment type="subcellular location">
    <subcellularLocation>
        <location evidence="2 12">Cytoplasm</location>
    </subcellularLocation>
    <subcellularLocation>
        <location evidence="1">Endoplasmic reticulum</location>
    </subcellularLocation>
    <subcellularLocation>
        <location evidence="3">Nucleus</location>
        <location evidence="3">Nucleolus</location>
    </subcellularLocation>
</comment>
<comment type="similarity">
    <text evidence="4 12">Belongs to the SRP68 family.</text>
</comment>
<dbReference type="Gene3D" id="1.10.3450.40">
    <property type="entry name" value="Signal recognition particle, SRP68 subunit, RNA-binding domain"/>
    <property type="match status" value="1"/>
</dbReference>
<dbReference type="InterPro" id="IPR026258">
    <property type="entry name" value="SRP68"/>
</dbReference>
<dbReference type="PANTHER" id="PTHR12860:SF0">
    <property type="entry name" value="SIGNAL RECOGNITION PARTICLE SUBUNIT SRP68"/>
    <property type="match status" value="1"/>
</dbReference>
<dbReference type="InterPro" id="IPR038253">
    <property type="entry name" value="SRP68_N_sf"/>
</dbReference>
<evidence type="ECO:0000256" key="13">
    <source>
        <dbReference type="SAM" id="MobiDB-lite"/>
    </source>
</evidence>
<evidence type="ECO:0000256" key="12">
    <source>
        <dbReference type="PIRNR" id="PIRNR038995"/>
    </source>
</evidence>
<keyword evidence="7 12" id="KW-0694">RNA-binding</keyword>
<sequence>MGKKEKKITAAVATAVLSDQPLSLPILETIKFSQQQNGLRFGDYTRYRQHCARRLRRLRKGLKFLHGKGKQFVPKEVTADNATEVRHLMVPLYHSERAWSYAMQLREDERNDKEENGDDASSRIKFHLLGRLKKAVSWSDQLSALCSKRADARTSLEAEAYASYMAGNLALYKEEWKLALEKFGTAHRIYSELAKVGTTVQKDLLHQILDEISPFMRYCDYNLGVLSGSSSSNEATLQELRESTNSALLQSKIDQVFLEEAKSKAKDMAAITWRQRSVPIPSTDLSVAMVRPDEHLAKLKKITDNEKKRDAVYMELFASYDAILRLLASEKSKSETMKSGFMAEAQRENVQFLDEYIRFVKQTHVVERNLTLMQQLKARLGVDVGPGDMIHILETLVRNVDDMQTIPGATDDPSFVKYQALQFLFQSMRANFVAQMYLGSNKFSESVALFDQAKTLLTQAMSFESDDALVRSLIQELEPQVMGAHARVNAMGFLHQSQSTEAVRVSLGQLQVSSKAKQSSKSLLDRQGEYSSGNPATHYDLVVTPPALTPIPCKPLLFDIALTEMDLPSVQARVEESPQKSSGGGFLGWLRGST</sequence>
<evidence type="ECO:0000256" key="7">
    <source>
        <dbReference type="ARBA" id="ARBA00022884"/>
    </source>
</evidence>
<dbReference type="InterPro" id="IPR034652">
    <property type="entry name" value="SRP68-RBD"/>
</dbReference>
<keyword evidence="5 12" id="KW-0963">Cytoplasm</keyword>
<dbReference type="FunFam" id="1.10.3450.40:FF:000001">
    <property type="entry name" value="Signal recognition particle subunit SRP68"/>
    <property type="match status" value="1"/>
</dbReference>
<feature type="region of interest" description="Disordered" evidence="13">
    <location>
        <begin position="573"/>
        <end position="594"/>
    </location>
</feature>
<evidence type="ECO:0000256" key="4">
    <source>
        <dbReference type="ARBA" id="ARBA00009352"/>
    </source>
</evidence>
<evidence type="ECO:0000313" key="14">
    <source>
        <dbReference type="EMBL" id="KAF0724411.1"/>
    </source>
</evidence>
<reference evidence="14 15" key="1">
    <citation type="submission" date="2019-07" db="EMBL/GenBank/DDBJ databases">
        <title>Genomics analysis of Aphanomyces spp. identifies a new class of oomycete effector associated with host adaptation.</title>
        <authorList>
            <person name="Gaulin E."/>
        </authorList>
    </citation>
    <scope>NUCLEOTIDE SEQUENCE [LARGE SCALE GENOMIC DNA]</scope>
    <source>
        <strain evidence="14 15">ATCC 201684</strain>
    </source>
</reference>
<keyword evidence="9" id="KW-0539">Nucleus</keyword>
<keyword evidence="10 12" id="KW-0687">Ribonucleoprotein</keyword>
<evidence type="ECO:0000256" key="9">
    <source>
        <dbReference type="ARBA" id="ARBA00023242"/>
    </source>
</evidence>